<comment type="caution">
    <text evidence="3">The sequence shown here is derived from an EMBL/GenBank/DDBJ whole genome shotgun (WGS) entry which is preliminary data.</text>
</comment>
<dbReference type="Proteomes" id="UP000290289">
    <property type="component" value="Chromosome 8"/>
</dbReference>
<reference evidence="3 4" key="1">
    <citation type="submission" date="2018-10" db="EMBL/GenBank/DDBJ databases">
        <title>A high-quality apple genome assembly.</title>
        <authorList>
            <person name="Hu J."/>
        </authorList>
    </citation>
    <scope>NUCLEOTIDE SEQUENCE [LARGE SCALE GENOMIC DNA]</scope>
    <source>
        <strain evidence="4">cv. HFTH1</strain>
        <tissue evidence="3">Young leaf</tissue>
    </source>
</reference>
<keyword evidence="2" id="KW-0812">Transmembrane</keyword>
<dbReference type="EMBL" id="RDQH01000334">
    <property type="protein sequence ID" value="RXH92235.1"/>
    <property type="molecule type" value="Genomic_DNA"/>
</dbReference>
<name>A0A498JBL8_MALDO</name>
<dbReference type="AlphaFoldDB" id="A0A498JBL8"/>
<feature type="transmembrane region" description="Helical" evidence="2">
    <location>
        <begin position="56"/>
        <end position="75"/>
    </location>
</feature>
<proteinExistence type="predicted"/>
<accession>A0A498JBL8</accession>
<evidence type="ECO:0000256" key="1">
    <source>
        <dbReference type="SAM" id="MobiDB-lite"/>
    </source>
</evidence>
<keyword evidence="2" id="KW-1133">Transmembrane helix</keyword>
<keyword evidence="4" id="KW-1185">Reference proteome</keyword>
<organism evidence="3 4">
    <name type="scientific">Malus domestica</name>
    <name type="common">Apple</name>
    <name type="synonym">Pyrus malus</name>
    <dbReference type="NCBI Taxonomy" id="3750"/>
    <lineage>
        <taxon>Eukaryota</taxon>
        <taxon>Viridiplantae</taxon>
        <taxon>Streptophyta</taxon>
        <taxon>Embryophyta</taxon>
        <taxon>Tracheophyta</taxon>
        <taxon>Spermatophyta</taxon>
        <taxon>Magnoliopsida</taxon>
        <taxon>eudicotyledons</taxon>
        <taxon>Gunneridae</taxon>
        <taxon>Pentapetalae</taxon>
        <taxon>rosids</taxon>
        <taxon>fabids</taxon>
        <taxon>Rosales</taxon>
        <taxon>Rosaceae</taxon>
        <taxon>Amygdaloideae</taxon>
        <taxon>Maleae</taxon>
        <taxon>Malus</taxon>
    </lineage>
</organism>
<keyword evidence="2" id="KW-0472">Membrane</keyword>
<gene>
    <name evidence="3" type="ORF">DVH24_033131</name>
</gene>
<evidence type="ECO:0000313" key="4">
    <source>
        <dbReference type="Proteomes" id="UP000290289"/>
    </source>
</evidence>
<sequence length="181" mass="20156">MMGDPLGSSRVSSQKQNREGVVGAQSGQYHATVESSSGCDGGPSGDVTLLHIFGTFYYYKIYIQIIGMFLPYNLYKINYRLNSYFQNKKKKTGSAASVYPFQKQKLSLRSSLNRSHPKYNCFFSLPVPLQVKEIGKSATVQIVTQLPSTSSQHTCSCRQRNQQLKTTVDGEALSHQSLLVL</sequence>
<protein>
    <submittedName>
        <fullName evidence="3">Uncharacterized protein</fullName>
    </submittedName>
</protein>
<evidence type="ECO:0000313" key="3">
    <source>
        <dbReference type="EMBL" id="RXH92235.1"/>
    </source>
</evidence>
<evidence type="ECO:0000256" key="2">
    <source>
        <dbReference type="SAM" id="Phobius"/>
    </source>
</evidence>
<feature type="region of interest" description="Disordered" evidence="1">
    <location>
        <begin position="1"/>
        <end position="40"/>
    </location>
</feature>